<reference evidence="2 3" key="1">
    <citation type="submission" date="2021-03" db="EMBL/GenBank/DDBJ databases">
        <authorList>
            <person name="Kim M.K."/>
        </authorList>
    </citation>
    <scope>NUCLEOTIDE SEQUENCE [LARGE SCALE GENOMIC DNA]</scope>
    <source>
        <strain evidence="2 3">BT442</strain>
    </source>
</reference>
<dbReference type="Pfam" id="PF14534">
    <property type="entry name" value="DUF4440"/>
    <property type="match status" value="1"/>
</dbReference>
<dbReference type="RefSeq" id="WP_208173421.1">
    <property type="nucleotide sequence ID" value="NZ_JAGETZ010000001.1"/>
</dbReference>
<protein>
    <submittedName>
        <fullName evidence="2">Nuclear transport factor 2 family protein</fullName>
    </submittedName>
</protein>
<feature type="domain" description="DUF4440" evidence="1">
    <location>
        <begin position="21"/>
        <end position="119"/>
    </location>
</feature>
<name>A0ABS3Q9S9_9BACT</name>
<keyword evidence="3" id="KW-1185">Reference proteome</keyword>
<evidence type="ECO:0000313" key="2">
    <source>
        <dbReference type="EMBL" id="MBO2007896.1"/>
    </source>
</evidence>
<dbReference type="Gene3D" id="3.10.450.50">
    <property type="match status" value="1"/>
</dbReference>
<comment type="caution">
    <text evidence="2">The sequence shown here is derived from an EMBL/GenBank/DDBJ whole genome shotgun (WGS) entry which is preliminary data.</text>
</comment>
<proteinExistence type="predicted"/>
<evidence type="ECO:0000259" key="1">
    <source>
        <dbReference type="Pfam" id="PF14534"/>
    </source>
</evidence>
<evidence type="ECO:0000313" key="3">
    <source>
        <dbReference type="Proteomes" id="UP000664369"/>
    </source>
</evidence>
<gene>
    <name evidence="2" type="ORF">J4E00_02470</name>
</gene>
<dbReference type="Proteomes" id="UP000664369">
    <property type="component" value="Unassembled WGS sequence"/>
</dbReference>
<organism evidence="2 3">
    <name type="scientific">Hymenobacter negativus</name>
    <dbReference type="NCBI Taxonomy" id="2795026"/>
    <lineage>
        <taxon>Bacteria</taxon>
        <taxon>Pseudomonadati</taxon>
        <taxon>Bacteroidota</taxon>
        <taxon>Cytophagia</taxon>
        <taxon>Cytophagales</taxon>
        <taxon>Hymenobacteraceae</taxon>
        <taxon>Hymenobacter</taxon>
    </lineage>
</organism>
<dbReference type="EMBL" id="JAGETZ010000001">
    <property type="protein sequence ID" value="MBO2007896.1"/>
    <property type="molecule type" value="Genomic_DNA"/>
</dbReference>
<sequence>MQAPSPIATDQEILMLSSDKFRWKTTGNIDAVADLFDDELVFVHLDGHISSKREWIDELRAKRFVYHTITFREASAKVYGSTAVLVGKATFNVTMNGRRGTYNLVYTEVYTRKNDQWKLVNLHTCSAGY</sequence>
<dbReference type="InterPro" id="IPR027843">
    <property type="entry name" value="DUF4440"/>
</dbReference>
<dbReference type="SUPFAM" id="SSF54427">
    <property type="entry name" value="NTF2-like"/>
    <property type="match status" value="1"/>
</dbReference>
<accession>A0ABS3Q9S9</accession>
<dbReference type="InterPro" id="IPR032710">
    <property type="entry name" value="NTF2-like_dom_sf"/>
</dbReference>